<dbReference type="PROSITE" id="PS51014">
    <property type="entry name" value="COBK_CBIJ"/>
    <property type="match status" value="1"/>
</dbReference>
<feature type="region of interest" description="Disordered" evidence="4">
    <location>
        <begin position="1"/>
        <end position="37"/>
    </location>
</feature>
<dbReference type="Proteomes" id="UP001519654">
    <property type="component" value="Unassembled WGS sequence"/>
</dbReference>
<evidence type="ECO:0000256" key="4">
    <source>
        <dbReference type="SAM" id="MobiDB-lite"/>
    </source>
</evidence>
<dbReference type="GO" id="GO:0016491">
    <property type="term" value="F:oxidoreductase activity"/>
    <property type="evidence" value="ECO:0007669"/>
    <property type="project" value="UniProtKB-KW"/>
</dbReference>
<comment type="pathway">
    <text evidence="1">Cofactor biosynthesis; adenosylcobalamin biosynthesis.</text>
</comment>
<proteinExistence type="predicted"/>
<name>A0ABS5YGP9_9ACTN</name>
<evidence type="ECO:0000256" key="3">
    <source>
        <dbReference type="ARBA" id="ARBA00023002"/>
    </source>
</evidence>
<accession>A0ABS5YGP9</accession>
<evidence type="ECO:0000256" key="1">
    <source>
        <dbReference type="ARBA" id="ARBA00004953"/>
    </source>
</evidence>
<evidence type="ECO:0000313" key="6">
    <source>
        <dbReference type="Proteomes" id="UP001519654"/>
    </source>
</evidence>
<dbReference type="EC" id="1.3.1.106" evidence="5"/>
<dbReference type="PANTHER" id="PTHR36925:SF1">
    <property type="entry name" value="COBALT-PRECORRIN-6A REDUCTASE"/>
    <property type="match status" value="1"/>
</dbReference>
<dbReference type="NCBIfam" id="NF005968">
    <property type="entry name" value="PRK08057.1-2"/>
    <property type="match status" value="1"/>
</dbReference>
<organism evidence="5 6">
    <name type="scientific">Paractinoplanes bogorensis</name>
    <dbReference type="NCBI Taxonomy" id="1610840"/>
    <lineage>
        <taxon>Bacteria</taxon>
        <taxon>Bacillati</taxon>
        <taxon>Actinomycetota</taxon>
        <taxon>Actinomycetes</taxon>
        <taxon>Micromonosporales</taxon>
        <taxon>Micromonosporaceae</taxon>
        <taxon>Paractinoplanes</taxon>
    </lineage>
</organism>
<gene>
    <name evidence="5" type="ORF">KOI35_03265</name>
</gene>
<dbReference type="EMBL" id="JAHKKG010000001">
    <property type="protein sequence ID" value="MBU2662521.1"/>
    <property type="molecule type" value="Genomic_DNA"/>
</dbReference>
<evidence type="ECO:0000256" key="2">
    <source>
        <dbReference type="ARBA" id="ARBA00022573"/>
    </source>
</evidence>
<sequence length="279" mass="28920">MSEISGEHGQPGEVSLNPHEGVVAGGSTIGAARTGSGPADRRVLILGGTSEARALAGSLSQSGIAVISSLAGRTSTPLLPAGEVRIGGFGGAPGLAAYLEAERIDVLVDATHPFAAVISDNAGAAAAVTGVPLIVLRRPGWSEQAGDVWHRVRELGEAAALLPRLGHRVFLTTGRQGIGEFASVDAWFLARSVEPPEPPMPARLEVVLDRGPFTLEGERRLLTRHRIDVLVTKDSGGPDAKLIAARERHIPVIMVNRPATAPSARTVSTVAEAARLIAP</sequence>
<evidence type="ECO:0000313" key="5">
    <source>
        <dbReference type="EMBL" id="MBU2662521.1"/>
    </source>
</evidence>
<dbReference type="Pfam" id="PF02571">
    <property type="entry name" value="CbiJ"/>
    <property type="match status" value="1"/>
</dbReference>
<dbReference type="NCBIfam" id="TIGR00715">
    <property type="entry name" value="precor6x_red"/>
    <property type="match status" value="1"/>
</dbReference>
<dbReference type="InterPro" id="IPR003723">
    <property type="entry name" value="Precorrin-6x_reduct"/>
</dbReference>
<dbReference type="PANTHER" id="PTHR36925">
    <property type="entry name" value="COBALT-PRECORRIN-6A REDUCTASE"/>
    <property type="match status" value="1"/>
</dbReference>
<comment type="caution">
    <text evidence="5">The sequence shown here is derived from an EMBL/GenBank/DDBJ whole genome shotgun (WGS) entry which is preliminary data.</text>
</comment>
<keyword evidence="6" id="KW-1185">Reference proteome</keyword>
<keyword evidence="3 5" id="KW-0560">Oxidoreductase</keyword>
<protein>
    <submittedName>
        <fullName evidence="5">Cobalt-precorrin-6A reductase</fullName>
        <ecNumber evidence="5">1.3.1.106</ecNumber>
    </submittedName>
</protein>
<keyword evidence="2" id="KW-0169">Cobalamin biosynthesis</keyword>
<reference evidence="5 6" key="1">
    <citation type="submission" date="2021-06" db="EMBL/GenBank/DDBJ databases">
        <title>Actinoplanes lichenicola sp. nov., and Actinoplanes ovalisporus sp. nov., isolated from lichen in Thailand.</title>
        <authorList>
            <person name="Saeng-In P."/>
            <person name="Kanchanasin P."/>
            <person name="Yuki M."/>
            <person name="Kudo T."/>
            <person name="Ohkuma M."/>
            <person name="Phongsopitanun W."/>
            <person name="Tanasupawat S."/>
        </authorList>
    </citation>
    <scope>NUCLEOTIDE SEQUENCE [LARGE SCALE GENOMIC DNA]</scope>
    <source>
        <strain evidence="5 6">NBRC 110975</strain>
    </source>
</reference>